<feature type="compositionally biased region" description="Basic and acidic residues" evidence="1">
    <location>
        <begin position="253"/>
        <end position="268"/>
    </location>
</feature>
<protein>
    <submittedName>
        <fullName evidence="2">Uncharacterized protein</fullName>
    </submittedName>
</protein>
<dbReference type="OrthoDB" id="4356069at2759"/>
<dbReference type="GeneID" id="66935581"/>
<feature type="region of interest" description="Disordered" evidence="1">
    <location>
        <begin position="1"/>
        <end position="132"/>
    </location>
</feature>
<feature type="compositionally biased region" description="Polar residues" evidence="1">
    <location>
        <begin position="28"/>
        <end position="45"/>
    </location>
</feature>
<gene>
    <name evidence="2" type="ORF">Aspvir_007599</name>
</gene>
<accession>A0A9P3C0X7</accession>
<name>A0A9P3C0X7_ASPVI</name>
<dbReference type="Proteomes" id="UP000710440">
    <property type="component" value="Unassembled WGS sequence"/>
</dbReference>
<reference evidence="2 3" key="1">
    <citation type="submission" date="2021-02" db="EMBL/GenBank/DDBJ databases">
        <title>Pan-genome distribution and transcriptional activeness of fungal secondary metabolism genes in Aspergillus section Fumigati.</title>
        <authorList>
            <person name="Takahashi H."/>
            <person name="Umemura M."/>
            <person name="Ninomiya A."/>
            <person name="Kusuya Y."/>
            <person name="Urayama S."/>
            <person name="Shimizu M."/>
            <person name="Watanabe A."/>
            <person name="Kamei K."/>
            <person name="Yaguchi T."/>
            <person name="Hagiwara D."/>
        </authorList>
    </citation>
    <scope>NUCLEOTIDE SEQUENCE [LARGE SCALE GENOMIC DNA]</scope>
    <source>
        <strain evidence="2 3">IFM 47045</strain>
    </source>
</reference>
<dbReference type="AlphaFoldDB" id="A0A9P3C0X7"/>
<proteinExistence type="predicted"/>
<organism evidence="2 3">
    <name type="scientific">Aspergillus viridinutans</name>
    <dbReference type="NCBI Taxonomy" id="75553"/>
    <lineage>
        <taxon>Eukaryota</taxon>
        <taxon>Fungi</taxon>
        <taxon>Dikarya</taxon>
        <taxon>Ascomycota</taxon>
        <taxon>Pezizomycotina</taxon>
        <taxon>Eurotiomycetes</taxon>
        <taxon>Eurotiomycetidae</taxon>
        <taxon>Eurotiales</taxon>
        <taxon>Aspergillaceae</taxon>
        <taxon>Aspergillus</taxon>
        <taxon>Aspergillus subgen. Fumigati</taxon>
    </lineage>
</organism>
<sequence>MTDIIRKLRRKRKLSSELHSRWGDVSITYPTEGSWSQWDQPSSIKMNVAPEISSEQRRRHSSPDARHRESNSSRPEPTLHSGDSEGRGSSVDSAMTIPTGHYDAKLRSLATKEQPTQKISEHRGIASEQKGLVNPWDEICSSDEADEADEAEEDVIPPPKGPKRLPRELNRLKLNAHMDDYSWASKSPPLSVTSRMRRRSQQSSAAEPTASVSGTTSSKHTSFTSSVPSVPPEDPRHRSYSPFQEQKLACRSKPRETEPVREPVREPELVPSYDELYG</sequence>
<comment type="caution">
    <text evidence="2">The sequence shown here is derived from an EMBL/GenBank/DDBJ whole genome shotgun (WGS) entry which is preliminary data.</text>
</comment>
<evidence type="ECO:0000313" key="2">
    <source>
        <dbReference type="EMBL" id="GIK03527.1"/>
    </source>
</evidence>
<feature type="compositionally biased region" description="Acidic residues" evidence="1">
    <location>
        <begin position="144"/>
        <end position="155"/>
    </location>
</feature>
<feature type="compositionally biased region" description="Low complexity" evidence="1">
    <location>
        <begin position="213"/>
        <end position="228"/>
    </location>
</feature>
<dbReference type="EMBL" id="BOPL01000005">
    <property type="protein sequence ID" value="GIK03527.1"/>
    <property type="molecule type" value="Genomic_DNA"/>
</dbReference>
<dbReference type="RefSeq" id="XP_043126713.1">
    <property type="nucleotide sequence ID" value="XM_043270778.1"/>
</dbReference>
<feature type="compositionally biased region" description="Basic and acidic residues" evidence="1">
    <location>
        <begin position="61"/>
        <end position="71"/>
    </location>
</feature>
<keyword evidence="3" id="KW-1185">Reference proteome</keyword>
<feature type="region of interest" description="Disordered" evidence="1">
    <location>
        <begin position="144"/>
        <end position="278"/>
    </location>
</feature>
<feature type="compositionally biased region" description="Polar residues" evidence="1">
    <location>
        <begin position="184"/>
        <end position="193"/>
    </location>
</feature>
<evidence type="ECO:0000313" key="3">
    <source>
        <dbReference type="Proteomes" id="UP000710440"/>
    </source>
</evidence>
<evidence type="ECO:0000256" key="1">
    <source>
        <dbReference type="SAM" id="MobiDB-lite"/>
    </source>
</evidence>
<feature type="compositionally biased region" description="Basic and acidic residues" evidence="1">
    <location>
        <begin position="165"/>
        <end position="180"/>
    </location>
</feature>